<name>A0A934NCG2_9BACT</name>
<evidence type="ECO:0000313" key="1">
    <source>
        <dbReference type="EMBL" id="MBJ7602043.1"/>
    </source>
</evidence>
<protein>
    <submittedName>
        <fullName evidence="1">DUF2203 domain-containing protein</fullName>
    </submittedName>
</protein>
<organism evidence="1 2">
    <name type="scientific">Candidatus Dormiibacter inghamiae</name>
    <dbReference type="NCBI Taxonomy" id="3127013"/>
    <lineage>
        <taxon>Bacteria</taxon>
        <taxon>Bacillati</taxon>
        <taxon>Candidatus Dormiibacterota</taxon>
        <taxon>Candidatus Dormibacteria</taxon>
        <taxon>Candidatus Dormibacterales</taxon>
        <taxon>Candidatus Dormibacteraceae</taxon>
        <taxon>Candidatus Dormiibacter</taxon>
    </lineage>
</organism>
<dbReference type="AlphaFoldDB" id="A0A934NCG2"/>
<dbReference type="InterPro" id="IPR018699">
    <property type="entry name" value="DUF2203"/>
</dbReference>
<gene>
    <name evidence="1" type="ORF">JF888_02425</name>
</gene>
<proteinExistence type="predicted"/>
<dbReference type="EMBL" id="JAEKNQ010000013">
    <property type="protein sequence ID" value="MBJ7602043.1"/>
    <property type="molecule type" value="Genomic_DNA"/>
</dbReference>
<evidence type="ECO:0000313" key="2">
    <source>
        <dbReference type="Proteomes" id="UP000620075"/>
    </source>
</evidence>
<reference evidence="1 2" key="1">
    <citation type="submission" date="2020-10" db="EMBL/GenBank/DDBJ databases">
        <title>Ca. Dormibacterota MAGs.</title>
        <authorList>
            <person name="Montgomery K."/>
        </authorList>
    </citation>
    <scope>NUCLEOTIDE SEQUENCE [LARGE SCALE GENOMIC DNA]</scope>
    <source>
        <strain evidence="1">SC8811_S16_3</strain>
    </source>
</reference>
<comment type="caution">
    <text evidence="1">The sequence shown here is derived from an EMBL/GenBank/DDBJ whole genome shotgun (WGS) entry which is preliminary data.</text>
</comment>
<sequence length="134" mass="14922">MKHVKDGTGVRWTLEEANAALTEVSQPMGMVVENSSLLRDLRVPATGRFEGRVWLLTAGSQAREELADRAAERIETAQSALRALGVTMKDCALGLVDFESIREGRRVELCWMLGEENISYWHEADAGFSCRQPL</sequence>
<accession>A0A934NCG2</accession>
<dbReference type="Proteomes" id="UP000620075">
    <property type="component" value="Unassembled WGS sequence"/>
</dbReference>
<dbReference type="Pfam" id="PF09969">
    <property type="entry name" value="DUF2203"/>
    <property type="match status" value="1"/>
</dbReference>